<evidence type="ECO:0000256" key="8">
    <source>
        <dbReference type="SAM" id="SignalP"/>
    </source>
</evidence>
<dbReference type="PANTHER" id="PTHR30582">
    <property type="entry name" value="L,D-TRANSPEPTIDASE"/>
    <property type="match status" value="1"/>
</dbReference>
<comment type="caution">
    <text evidence="10">The sequence shown here is derived from an EMBL/GenBank/DDBJ whole genome shotgun (WGS) entry which is preliminary data.</text>
</comment>
<evidence type="ECO:0000256" key="2">
    <source>
        <dbReference type="ARBA" id="ARBA00005992"/>
    </source>
</evidence>
<dbReference type="GO" id="GO:0071972">
    <property type="term" value="F:peptidoglycan L,D-transpeptidase activity"/>
    <property type="evidence" value="ECO:0007669"/>
    <property type="project" value="TreeGrafter"/>
</dbReference>
<dbReference type="AlphaFoldDB" id="A0A0W0VAH4"/>
<dbReference type="GO" id="GO:0018104">
    <property type="term" value="P:peptidoglycan-protein cross-linking"/>
    <property type="evidence" value="ECO:0007669"/>
    <property type="project" value="TreeGrafter"/>
</dbReference>
<dbReference type="CDD" id="cd16913">
    <property type="entry name" value="YkuD_like"/>
    <property type="match status" value="1"/>
</dbReference>
<evidence type="ECO:0000256" key="6">
    <source>
        <dbReference type="ARBA" id="ARBA00023316"/>
    </source>
</evidence>
<evidence type="ECO:0000313" key="10">
    <source>
        <dbReference type="EMBL" id="KTD17098.1"/>
    </source>
</evidence>
<gene>
    <name evidence="10" type="ORF">Ljor_1404</name>
</gene>
<dbReference type="EMBL" id="LNYJ01000011">
    <property type="protein sequence ID" value="KTD17098.1"/>
    <property type="molecule type" value="Genomic_DNA"/>
</dbReference>
<dbReference type="GO" id="GO:0008360">
    <property type="term" value="P:regulation of cell shape"/>
    <property type="evidence" value="ECO:0007669"/>
    <property type="project" value="UniProtKB-UniRule"/>
</dbReference>
<dbReference type="UniPathway" id="UPA00219"/>
<proteinExistence type="inferred from homology"/>
<protein>
    <submittedName>
        <fullName evidence="10">Enhanced entry protein EnhA</fullName>
    </submittedName>
</protein>
<keyword evidence="6 7" id="KW-0961">Cell wall biogenesis/degradation</keyword>
<keyword evidence="11" id="KW-1185">Reference proteome</keyword>
<comment type="pathway">
    <text evidence="1 7">Cell wall biogenesis; peptidoglycan biosynthesis.</text>
</comment>
<dbReference type="STRING" id="456.Ljor_1404"/>
<keyword evidence="4 7" id="KW-0133">Cell shape</keyword>
<dbReference type="OrthoDB" id="463216at2"/>
<evidence type="ECO:0000256" key="4">
    <source>
        <dbReference type="ARBA" id="ARBA00022960"/>
    </source>
</evidence>
<organism evidence="10 11">
    <name type="scientific">Legionella jordanis</name>
    <dbReference type="NCBI Taxonomy" id="456"/>
    <lineage>
        <taxon>Bacteria</taxon>
        <taxon>Pseudomonadati</taxon>
        <taxon>Pseudomonadota</taxon>
        <taxon>Gammaproteobacteria</taxon>
        <taxon>Legionellales</taxon>
        <taxon>Legionellaceae</taxon>
        <taxon>Legionella</taxon>
    </lineage>
</organism>
<evidence type="ECO:0000256" key="5">
    <source>
        <dbReference type="ARBA" id="ARBA00022984"/>
    </source>
</evidence>
<evidence type="ECO:0000313" key="11">
    <source>
        <dbReference type="Proteomes" id="UP000055035"/>
    </source>
</evidence>
<feature type="chain" id="PRO_5006914589" evidence="8">
    <location>
        <begin position="21"/>
        <end position="252"/>
    </location>
</feature>
<dbReference type="PROSITE" id="PS52029">
    <property type="entry name" value="LD_TPASE"/>
    <property type="match status" value="1"/>
</dbReference>
<dbReference type="RefSeq" id="WP_058470897.1">
    <property type="nucleotide sequence ID" value="NZ_CAAAIC010000003.1"/>
</dbReference>
<dbReference type="PANTHER" id="PTHR30582:SF2">
    <property type="entry name" value="L,D-TRANSPEPTIDASE YCIB-RELATED"/>
    <property type="match status" value="1"/>
</dbReference>
<name>A0A0W0VAH4_9GAMM</name>
<dbReference type="Gene3D" id="2.40.440.10">
    <property type="entry name" value="L,D-transpeptidase catalytic domain-like"/>
    <property type="match status" value="1"/>
</dbReference>
<accession>A0A0W0VAH4</accession>
<dbReference type="PATRIC" id="fig|456.5.peg.1501"/>
<feature type="active site" description="Nucleophile" evidence="7">
    <location>
        <position position="203"/>
    </location>
</feature>
<keyword evidence="3" id="KW-0808">Transferase</keyword>
<reference evidence="10 11" key="1">
    <citation type="submission" date="2015-11" db="EMBL/GenBank/DDBJ databases">
        <title>Genomic analysis of 38 Legionella species identifies large and diverse effector repertoires.</title>
        <authorList>
            <person name="Burstein D."/>
            <person name="Amaro F."/>
            <person name="Zusman T."/>
            <person name="Lifshitz Z."/>
            <person name="Cohen O."/>
            <person name="Gilbert J.A."/>
            <person name="Pupko T."/>
            <person name="Shuman H.A."/>
            <person name="Segal G."/>
        </authorList>
    </citation>
    <scope>NUCLEOTIDE SEQUENCE [LARGE SCALE GENOMIC DNA]</scope>
    <source>
        <strain evidence="10 11">BL-540</strain>
    </source>
</reference>
<evidence type="ECO:0000259" key="9">
    <source>
        <dbReference type="PROSITE" id="PS52029"/>
    </source>
</evidence>
<feature type="active site" description="Proton donor/acceptor" evidence="7">
    <location>
        <position position="189"/>
    </location>
</feature>
<keyword evidence="8" id="KW-0732">Signal</keyword>
<feature type="signal peptide" evidence="8">
    <location>
        <begin position="1"/>
        <end position="20"/>
    </location>
</feature>
<dbReference type="GO" id="GO:0071555">
    <property type="term" value="P:cell wall organization"/>
    <property type="evidence" value="ECO:0007669"/>
    <property type="project" value="UniProtKB-UniRule"/>
</dbReference>
<evidence type="ECO:0000256" key="3">
    <source>
        <dbReference type="ARBA" id="ARBA00022679"/>
    </source>
</evidence>
<comment type="similarity">
    <text evidence="2">Belongs to the YkuD family.</text>
</comment>
<feature type="domain" description="L,D-TPase catalytic" evidence="9">
    <location>
        <begin position="101"/>
        <end position="234"/>
    </location>
</feature>
<dbReference type="InterPro" id="IPR005490">
    <property type="entry name" value="LD_TPept_cat_dom"/>
</dbReference>
<dbReference type="GO" id="GO:0005576">
    <property type="term" value="C:extracellular region"/>
    <property type="evidence" value="ECO:0007669"/>
    <property type="project" value="TreeGrafter"/>
</dbReference>
<dbReference type="Pfam" id="PF03734">
    <property type="entry name" value="YkuD"/>
    <property type="match status" value="1"/>
</dbReference>
<evidence type="ECO:0000256" key="1">
    <source>
        <dbReference type="ARBA" id="ARBA00004752"/>
    </source>
</evidence>
<sequence length="252" mass="27888">MKKFILLLALILATTTAAWSHKRFGETLCNHPDYFCITIKPGETWANLFPDAQSRDIVRRVNRMNISLRPGIVIAVPKNLDRITIYDVSPFPRYIESDGEKTIYVSQDMLAWGAYDESGELIWWGPISSGADKCPGVIGGCTTPTGAYRIIRKQDIDCISTAFPRRADGDNGGAEMPYCMHFFRGYALHGSGEVPGYRASHGCIRLFTEDARWLNEEFIDIPGGGLRGTRVIIGGVNDNPNLSASTQASVEH</sequence>
<dbReference type="GO" id="GO:0016740">
    <property type="term" value="F:transferase activity"/>
    <property type="evidence" value="ECO:0007669"/>
    <property type="project" value="UniProtKB-KW"/>
</dbReference>
<dbReference type="SUPFAM" id="SSF141523">
    <property type="entry name" value="L,D-transpeptidase catalytic domain-like"/>
    <property type="match status" value="1"/>
</dbReference>
<dbReference type="Proteomes" id="UP000055035">
    <property type="component" value="Unassembled WGS sequence"/>
</dbReference>
<dbReference type="InterPro" id="IPR050979">
    <property type="entry name" value="LD-transpeptidase"/>
</dbReference>
<dbReference type="InterPro" id="IPR038063">
    <property type="entry name" value="Transpep_catalytic_dom"/>
</dbReference>
<evidence type="ECO:0000256" key="7">
    <source>
        <dbReference type="PROSITE-ProRule" id="PRU01373"/>
    </source>
</evidence>
<keyword evidence="5 7" id="KW-0573">Peptidoglycan synthesis</keyword>